<dbReference type="FunFam" id="3.40.930.10:FF:000009">
    <property type="entry name" value="PTS system, fructose specific IIABC component"/>
    <property type="match status" value="1"/>
</dbReference>
<gene>
    <name evidence="8" type="ORF">BCR21_14465</name>
</gene>
<keyword evidence="6" id="KW-0598">Phosphotransferase system</keyword>
<dbReference type="GO" id="GO:0005737">
    <property type="term" value="C:cytoplasm"/>
    <property type="evidence" value="ECO:0007669"/>
    <property type="project" value="UniProtKB-SubCell"/>
</dbReference>
<evidence type="ECO:0000256" key="1">
    <source>
        <dbReference type="ARBA" id="ARBA00004496"/>
    </source>
</evidence>
<dbReference type="PROSITE" id="PS51094">
    <property type="entry name" value="PTS_EIIA_TYPE_2"/>
    <property type="match status" value="1"/>
</dbReference>
<feature type="domain" description="PTS EIIA type-2" evidence="7">
    <location>
        <begin position="5"/>
        <end position="148"/>
    </location>
</feature>
<dbReference type="AlphaFoldDB" id="A0A1E5GBB4"/>
<name>A0A1E5GBB4_9ENTE</name>
<dbReference type="OrthoDB" id="95460at2"/>
<dbReference type="PANTHER" id="PTHR47738">
    <property type="entry name" value="PTS SYSTEM FRUCTOSE-LIKE EIIA COMPONENT-RELATED"/>
    <property type="match status" value="1"/>
</dbReference>
<comment type="caution">
    <text evidence="8">The sequence shown here is derived from an EMBL/GenBank/DDBJ whole genome shotgun (WGS) entry which is preliminary data.</text>
</comment>
<dbReference type="InterPro" id="IPR016152">
    <property type="entry name" value="PTrfase/Anion_transptr"/>
</dbReference>
<dbReference type="GO" id="GO:0016020">
    <property type="term" value="C:membrane"/>
    <property type="evidence" value="ECO:0007669"/>
    <property type="project" value="InterPro"/>
</dbReference>
<dbReference type="PANTHER" id="PTHR47738:SF2">
    <property type="entry name" value="PTS SYSTEM FRUCTOSE-LIKE EIIA COMPONENT"/>
    <property type="match status" value="1"/>
</dbReference>
<evidence type="ECO:0000259" key="7">
    <source>
        <dbReference type="PROSITE" id="PS51094"/>
    </source>
</evidence>
<dbReference type="EMBL" id="MIJZ01000016">
    <property type="protein sequence ID" value="OEG09550.1"/>
    <property type="molecule type" value="Genomic_DNA"/>
</dbReference>
<dbReference type="Proteomes" id="UP000094068">
    <property type="component" value="Unassembled WGS sequence"/>
</dbReference>
<dbReference type="InterPro" id="IPR004715">
    <property type="entry name" value="PTS_IIA_fruc"/>
</dbReference>
<reference evidence="9" key="1">
    <citation type="submission" date="2016-09" db="EMBL/GenBank/DDBJ databases">
        <authorList>
            <person name="Gulvik C.A."/>
        </authorList>
    </citation>
    <scope>NUCLEOTIDE SEQUENCE [LARGE SCALE GENOMIC DNA]</scope>
    <source>
        <strain evidence="9">DSM 23328</strain>
    </source>
</reference>
<accession>A0A1E5GBB4</accession>
<proteinExistence type="predicted"/>
<comment type="subcellular location">
    <subcellularLocation>
        <location evidence="1">Cytoplasm</location>
    </subcellularLocation>
</comment>
<dbReference type="CDD" id="cd00211">
    <property type="entry name" value="PTS_IIA_fru"/>
    <property type="match status" value="1"/>
</dbReference>
<dbReference type="NCBIfam" id="TIGR00848">
    <property type="entry name" value="fruA"/>
    <property type="match status" value="1"/>
</dbReference>
<evidence type="ECO:0000256" key="5">
    <source>
        <dbReference type="ARBA" id="ARBA00022679"/>
    </source>
</evidence>
<keyword evidence="3" id="KW-0597">Phosphoprotein</keyword>
<sequence length="148" mass="16671">MTTTNKVHKENILIGLEAKNKTEVIEEMAAVLYQNGYISDLATFINDVFIREEHMTTGIGKGLAIPHGKSDAVVHSTVAVARLGNKVEWQSLDEQPVEFVFLLAIKNQDKNGEHLRILAELSEKMMDDDFVTQIKQAKDQEMLYQALI</sequence>
<evidence type="ECO:0000313" key="9">
    <source>
        <dbReference type="Proteomes" id="UP000094068"/>
    </source>
</evidence>
<evidence type="ECO:0000256" key="6">
    <source>
        <dbReference type="ARBA" id="ARBA00022683"/>
    </source>
</evidence>
<keyword evidence="9" id="KW-1185">Reference proteome</keyword>
<evidence type="ECO:0000313" key="8">
    <source>
        <dbReference type="EMBL" id="OEG09550.1"/>
    </source>
</evidence>
<evidence type="ECO:0000256" key="3">
    <source>
        <dbReference type="ARBA" id="ARBA00022553"/>
    </source>
</evidence>
<evidence type="ECO:0000256" key="4">
    <source>
        <dbReference type="ARBA" id="ARBA00022597"/>
    </source>
</evidence>
<dbReference type="PROSITE" id="PS00372">
    <property type="entry name" value="PTS_EIIA_TYPE_2_HIS"/>
    <property type="match status" value="1"/>
</dbReference>
<dbReference type="STRING" id="903984.BCR21_14465"/>
<dbReference type="Pfam" id="PF00359">
    <property type="entry name" value="PTS_EIIA_2"/>
    <property type="match status" value="1"/>
</dbReference>
<keyword evidence="5" id="KW-0808">Transferase</keyword>
<evidence type="ECO:0000256" key="2">
    <source>
        <dbReference type="ARBA" id="ARBA00022448"/>
    </source>
</evidence>
<dbReference type="SUPFAM" id="SSF55804">
    <property type="entry name" value="Phoshotransferase/anion transport protein"/>
    <property type="match status" value="1"/>
</dbReference>
<dbReference type="GO" id="GO:0009401">
    <property type="term" value="P:phosphoenolpyruvate-dependent sugar phosphotransferase system"/>
    <property type="evidence" value="ECO:0007669"/>
    <property type="project" value="UniProtKB-KW"/>
</dbReference>
<dbReference type="InterPro" id="IPR051541">
    <property type="entry name" value="PTS_SugarTrans_NitroReg"/>
</dbReference>
<protein>
    <submittedName>
        <fullName evidence="8">PTS mannose transporter subunit IIAB</fullName>
    </submittedName>
</protein>
<dbReference type="GO" id="GO:0008982">
    <property type="term" value="F:protein-N(PI)-phosphohistidine-sugar phosphotransferase activity"/>
    <property type="evidence" value="ECO:0007669"/>
    <property type="project" value="InterPro"/>
</dbReference>
<keyword evidence="2" id="KW-0813">Transport</keyword>
<keyword evidence="4" id="KW-0762">Sugar transport</keyword>
<dbReference type="InterPro" id="IPR002178">
    <property type="entry name" value="PTS_EIIA_type-2_dom"/>
</dbReference>
<organism evidence="8 9">
    <name type="scientific">Enterococcus ureasiticus</name>
    <dbReference type="NCBI Taxonomy" id="903984"/>
    <lineage>
        <taxon>Bacteria</taxon>
        <taxon>Bacillati</taxon>
        <taxon>Bacillota</taxon>
        <taxon>Bacilli</taxon>
        <taxon>Lactobacillales</taxon>
        <taxon>Enterococcaceae</taxon>
        <taxon>Enterococcus</taxon>
    </lineage>
</organism>
<dbReference type="RefSeq" id="WP_069647228.1">
    <property type="nucleotide sequence ID" value="NZ_MIJZ01000016.1"/>
</dbReference>
<dbReference type="Gene3D" id="3.40.930.10">
    <property type="entry name" value="Mannitol-specific EII, Chain A"/>
    <property type="match status" value="1"/>
</dbReference>